<keyword evidence="2" id="KW-0732">Signal</keyword>
<dbReference type="Gene3D" id="2.40.50.100">
    <property type="match status" value="1"/>
</dbReference>
<dbReference type="GO" id="GO:0015679">
    <property type="term" value="P:plasma membrane copper ion transport"/>
    <property type="evidence" value="ECO:0007669"/>
    <property type="project" value="TreeGrafter"/>
</dbReference>
<dbReference type="RefSeq" id="WP_196287703.1">
    <property type="nucleotide sequence ID" value="NZ_JADQDP010000004.1"/>
</dbReference>
<accession>A0A931BN55</accession>
<feature type="signal peptide" evidence="2">
    <location>
        <begin position="1"/>
        <end position="20"/>
    </location>
</feature>
<evidence type="ECO:0000313" key="3">
    <source>
        <dbReference type="EMBL" id="MBF9143343.1"/>
    </source>
</evidence>
<dbReference type="PANTHER" id="PTHR30097">
    <property type="entry name" value="CATION EFFLUX SYSTEM PROTEIN CUSB"/>
    <property type="match status" value="1"/>
</dbReference>
<dbReference type="Gene3D" id="2.40.30.170">
    <property type="match status" value="1"/>
</dbReference>
<dbReference type="InterPro" id="IPR051909">
    <property type="entry name" value="MFP_Cation_Efflux"/>
</dbReference>
<name>A0A931BN55_9BACT</name>
<dbReference type="PROSITE" id="PS51257">
    <property type="entry name" value="PROKAR_LIPOPROTEIN"/>
    <property type="match status" value="1"/>
</dbReference>
<gene>
    <name evidence="3" type="ORF">I2I01_16985</name>
</gene>
<evidence type="ECO:0000256" key="2">
    <source>
        <dbReference type="SAM" id="SignalP"/>
    </source>
</evidence>
<dbReference type="GO" id="GO:0030313">
    <property type="term" value="C:cell envelope"/>
    <property type="evidence" value="ECO:0007669"/>
    <property type="project" value="TreeGrafter"/>
</dbReference>
<dbReference type="AlphaFoldDB" id="A0A931BN55"/>
<evidence type="ECO:0000313" key="4">
    <source>
        <dbReference type="Proteomes" id="UP000645610"/>
    </source>
</evidence>
<proteinExistence type="predicted"/>
<reference evidence="3 4" key="1">
    <citation type="submission" date="2020-11" db="EMBL/GenBank/DDBJ databases">
        <authorList>
            <person name="Kim M.K."/>
        </authorList>
    </citation>
    <scope>NUCLEOTIDE SEQUENCE [LARGE SCALE GENOMIC DNA]</scope>
    <source>
        <strain evidence="3 4">BT439</strain>
    </source>
</reference>
<organism evidence="3 4">
    <name type="scientific">Hymenobacter properus</name>
    <dbReference type="NCBI Taxonomy" id="2791026"/>
    <lineage>
        <taxon>Bacteria</taxon>
        <taxon>Pseudomonadati</taxon>
        <taxon>Bacteroidota</taxon>
        <taxon>Cytophagia</taxon>
        <taxon>Cytophagales</taxon>
        <taxon>Hymenobacteraceae</taxon>
        <taxon>Hymenobacter</taxon>
    </lineage>
</organism>
<dbReference type="GO" id="GO:0060003">
    <property type="term" value="P:copper ion export"/>
    <property type="evidence" value="ECO:0007669"/>
    <property type="project" value="TreeGrafter"/>
</dbReference>
<keyword evidence="1" id="KW-0813">Transport</keyword>
<dbReference type="Proteomes" id="UP000645610">
    <property type="component" value="Unassembled WGS sequence"/>
</dbReference>
<keyword evidence="4" id="KW-1185">Reference proteome</keyword>
<feature type="chain" id="PRO_5036813756" evidence="2">
    <location>
        <begin position="21"/>
        <end position="397"/>
    </location>
</feature>
<dbReference type="EMBL" id="JADQDP010000004">
    <property type="protein sequence ID" value="MBF9143343.1"/>
    <property type="molecule type" value="Genomic_DNA"/>
</dbReference>
<dbReference type="SUPFAM" id="SSF111369">
    <property type="entry name" value="HlyD-like secretion proteins"/>
    <property type="match status" value="1"/>
</dbReference>
<protein>
    <submittedName>
        <fullName evidence="3">Efflux RND transporter periplasmic adaptor subunit</fullName>
    </submittedName>
</protein>
<dbReference type="PANTHER" id="PTHR30097:SF4">
    <property type="entry name" value="SLR6042 PROTEIN"/>
    <property type="match status" value="1"/>
</dbReference>
<evidence type="ECO:0000256" key="1">
    <source>
        <dbReference type="ARBA" id="ARBA00022448"/>
    </source>
</evidence>
<dbReference type="Gene3D" id="1.10.287.470">
    <property type="entry name" value="Helix hairpin bin"/>
    <property type="match status" value="1"/>
</dbReference>
<comment type="caution">
    <text evidence="3">The sequence shown here is derived from an EMBL/GenBank/DDBJ whole genome shotgun (WGS) entry which is preliminary data.</text>
</comment>
<sequence>MKSLAYLALLPLLIACGKNADETAAEKKPAAPPRAPDEVFLNKAQLQAAGIELGTFTRRDLGTEVQATGQIDVPPSHRVSVTAVMGGYVAQLPTLPGQHVTRGTVLATLRNPEYLKLQQDYLQSQARIVFLKQETARQQVLNDEDVGARRKLQQATAELRTEQAAAGSLAAQLRLIGLKPESLSATSIRPSVPLVAPIGGYVKAVLVNPGQFVNPQDVLIELVDRSDLHLELKVFERDITKVKVGQDILFRVPSQGVSARPLPATVFLVGKAFDDDGRTVPVHAHLHDTGPDAAATAALLPGQYVSARILTGRTLQRTLPEDALVPGGEVSYGYYQIKSDANGSTFRRFSLRPGATDQGQVAVQLLDKLPDTTRLVIRGAYFLDAERSKGQGGDDND</sequence>